<dbReference type="InterPro" id="IPR006127">
    <property type="entry name" value="ZnuA-like"/>
</dbReference>
<dbReference type="InterPro" id="IPR006129">
    <property type="entry name" value="AdhesinB"/>
</dbReference>
<dbReference type="GO" id="GO:0046872">
    <property type="term" value="F:metal ion binding"/>
    <property type="evidence" value="ECO:0007669"/>
    <property type="project" value="InterPro"/>
</dbReference>
<evidence type="ECO:0000256" key="5">
    <source>
        <dbReference type="SAM" id="SignalP"/>
    </source>
</evidence>
<dbReference type="Proteomes" id="UP000037685">
    <property type="component" value="Unassembled WGS sequence"/>
</dbReference>
<comment type="caution">
    <text evidence="6">The sequence shown here is derived from an EMBL/GenBank/DDBJ whole genome shotgun (WGS) entry which is preliminary data.</text>
</comment>
<dbReference type="AlphaFoldDB" id="A0A0N0BLG2"/>
<dbReference type="PRINTS" id="PR00690">
    <property type="entry name" value="ADHESNFAMILY"/>
</dbReference>
<evidence type="ECO:0000256" key="3">
    <source>
        <dbReference type="ARBA" id="ARBA00022729"/>
    </source>
</evidence>
<evidence type="ECO:0000256" key="4">
    <source>
        <dbReference type="RuleBase" id="RU003512"/>
    </source>
</evidence>
<feature type="chain" id="PRO_5005845040" evidence="5">
    <location>
        <begin position="24"/>
        <end position="290"/>
    </location>
</feature>
<reference evidence="6 7" key="1">
    <citation type="submission" date="2015-07" db="EMBL/GenBank/DDBJ databases">
        <authorList>
            <person name="Noorani M."/>
        </authorList>
    </citation>
    <scope>NUCLEOTIDE SEQUENCE [LARGE SCALE GENOMIC DNA]</scope>
    <source>
        <strain evidence="7">ATCC 25104 / DSM 625 / JCM 10724 / NBRC 103206 / NCIMB 11243 / YT-1</strain>
    </source>
</reference>
<proteinExistence type="inferred from homology"/>
<organism evidence="6 7">
    <name type="scientific">Thermus aquaticus</name>
    <dbReference type="NCBI Taxonomy" id="271"/>
    <lineage>
        <taxon>Bacteria</taxon>
        <taxon>Thermotogati</taxon>
        <taxon>Deinococcota</taxon>
        <taxon>Deinococci</taxon>
        <taxon>Thermales</taxon>
        <taxon>Thermaceae</taxon>
        <taxon>Thermus</taxon>
    </lineage>
</organism>
<dbReference type="PANTHER" id="PTHR42953:SF3">
    <property type="entry name" value="HIGH-AFFINITY ZINC UPTAKE SYSTEM PROTEIN ZNUA"/>
    <property type="match status" value="1"/>
</dbReference>
<dbReference type="PATRIC" id="fig|271.14.peg.644"/>
<comment type="similarity">
    <text evidence="1 4">Belongs to the bacterial solute-binding protein 9 family.</text>
</comment>
<dbReference type="PRINTS" id="PR00691">
    <property type="entry name" value="ADHESINB"/>
</dbReference>
<dbReference type="EMBL" id="LHCI01000106">
    <property type="protein sequence ID" value="KOX89396.1"/>
    <property type="molecule type" value="Genomic_DNA"/>
</dbReference>
<protein>
    <submittedName>
        <fullName evidence="6">Manganese ABC transporter substrate-binding lipoprotein</fullName>
    </submittedName>
</protein>
<name>A0A0N0BLG2_THEAQ</name>
<evidence type="ECO:0000256" key="1">
    <source>
        <dbReference type="ARBA" id="ARBA00011028"/>
    </source>
</evidence>
<keyword evidence="6" id="KW-0449">Lipoprotein</keyword>
<accession>A0A0N0BLG2</accession>
<evidence type="ECO:0000313" key="7">
    <source>
        <dbReference type="Proteomes" id="UP000037685"/>
    </source>
</evidence>
<keyword evidence="3 5" id="KW-0732">Signal</keyword>
<sequence length="290" mass="32202">MRRPLSLLALALGLALAQAPVVATTPILASIAGEVAGNRLQVESVIPMGADPHAFDLRPSVALQISRARLLIANGLGLEPYLPKLRNLLPRGARVVELAPRMPDPICGLLGLREKGVHLHGDCDPHMWLDPAYGVRYAEELAKELSALDPRGREIFHRNLEAFRKRAMEEDARLQACLGERRLRVVVAHLALSYLARRYGMEIVGALRDTHGRDEGVRSRIALIREAELRGVDLVVAEPQYDPGPLRLLAQELGARLVVLYTDVLDRRVPSYMELLRWNRERICEAVKGG</sequence>
<dbReference type="InterPro" id="IPR050492">
    <property type="entry name" value="Bact_metal-bind_prot9"/>
</dbReference>
<evidence type="ECO:0000313" key="6">
    <source>
        <dbReference type="EMBL" id="KOX89396.1"/>
    </source>
</evidence>
<dbReference type="PANTHER" id="PTHR42953">
    <property type="entry name" value="HIGH-AFFINITY ZINC UPTAKE SYSTEM PROTEIN ZNUA-RELATED"/>
    <property type="match status" value="1"/>
</dbReference>
<dbReference type="InterPro" id="IPR006128">
    <property type="entry name" value="Lipoprotein_PsaA-like"/>
</dbReference>
<dbReference type="SUPFAM" id="SSF53807">
    <property type="entry name" value="Helical backbone' metal receptor"/>
    <property type="match status" value="1"/>
</dbReference>
<dbReference type="Gene3D" id="3.40.50.1980">
    <property type="entry name" value="Nitrogenase molybdenum iron protein domain"/>
    <property type="match status" value="2"/>
</dbReference>
<evidence type="ECO:0000256" key="2">
    <source>
        <dbReference type="ARBA" id="ARBA00022448"/>
    </source>
</evidence>
<feature type="signal peptide" evidence="5">
    <location>
        <begin position="1"/>
        <end position="23"/>
    </location>
</feature>
<dbReference type="RefSeq" id="WP_053767242.1">
    <property type="nucleotide sequence ID" value="NZ_LHCI01000106.1"/>
</dbReference>
<dbReference type="Pfam" id="PF01297">
    <property type="entry name" value="ZnuA"/>
    <property type="match status" value="1"/>
</dbReference>
<gene>
    <name evidence="6" type="primary">fimA_1</name>
    <name evidence="6" type="ORF">BVI061214_00557</name>
</gene>
<dbReference type="GO" id="GO:0007155">
    <property type="term" value="P:cell adhesion"/>
    <property type="evidence" value="ECO:0007669"/>
    <property type="project" value="InterPro"/>
</dbReference>
<dbReference type="GO" id="GO:0030001">
    <property type="term" value="P:metal ion transport"/>
    <property type="evidence" value="ECO:0007669"/>
    <property type="project" value="InterPro"/>
</dbReference>
<keyword evidence="2 4" id="KW-0813">Transport</keyword>